<comment type="subcellular location">
    <subcellularLocation>
        <location evidence="1">Membrane</location>
        <topology evidence="1">Peripheral membrane protein</topology>
        <orientation evidence="1">Cytoplasmic side</orientation>
    </subcellularLocation>
</comment>
<keyword evidence="5" id="KW-0472">Membrane</keyword>
<evidence type="ECO:0000256" key="5">
    <source>
        <dbReference type="ARBA" id="ARBA00023136"/>
    </source>
</evidence>
<dbReference type="SUPFAM" id="SSF64268">
    <property type="entry name" value="PX domain"/>
    <property type="match status" value="1"/>
</dbReference>
<name>A0A8S3Z639_9EUPU</name>
<dbReference type="GO" id="GO:0035091">
    <property type="term" value="F:phosphatidylinositol binding"/>
    <property type="evidence" value="ECO:0007669"/>
    <property type="project" value="InterPro"/>
</dbReference>
<dbReference type="OrthoDB" id="10064318at2759"/>
<dbReference type="EMBL" id="CAJHNH020001908">
    <property type="protein sequence ID" value="CAG5124913.1"/>
    <property type="molecule type" value="Genomic_DNA"/>
</dbReference>
<comment type="similarity">
    <text evidence="2">Belongs to the sorting nexin family.</text>
</comment>
<dbReference type="SUPFAM" id="SSF47473">
    <property type="entry name" value="EF-hand"/>
    <property type="match status" value="1"/>
</dbReference>
<gene>
    <name evidence="8" type="ORF">CUNI_LOCUS10471</name>
</gene>
<feature type="region of interest" description="Disordered" evidence="6">
    <location>
        <begin position="500"/>
        <end position="533"/>
    </location>
</feature>
<evidence type="ECO:0000256" key="2">
    <source>
        <dbReference type="ARBA" id="ARBA00010883"/>
    </source>
</evidence>
<comment type="caution">
    <text evidence="8">The sequence shown here is derived from an EMBL/GenBank/DDBJ whole genome shotgun (WGS) entry which is preliminary data.</text>
</comment>
<dbReference type="CDD" id="cd06866">
    <property type="entry name" value="PX_SNX8_Mvp1p_like"/>
    <property type="match status" value="1"/>
</dbReference>
<accession>A0A8S3Z639</accession>
<evidence type="ECO:0000256" key="1">
    <source>
        <dbReference type="ARBA" id="ARBA00004287"/>
    </source>
</evidence>
<dbReference type="GO" id="GO:0031901">
    <property type="term" value="C:early endosome membrane"/>
    <property type="evidence" value="ECO:0007669"/>
    <property type="project" value="TreeGrafter"/>
</dbReference>
<dbReference type="Pfam" id="PF00787">
    <property type="entry name" value="PX"/>
    <property type="match status" value="1"/>
</dbReference>
<dbReference type="SMART" id="SM00312">
    <property type="entry name" value="PX"/>
    <property type="match status" value="1"/>
</dbReference>
<dbReference type="InterPro" id="IPR035704">
    <property type="entry name" value="SNX8/Mvp1_PX"/>
</dbReference>
<dbReference type="Gene3D" id="1.20.1270.60">
    <property type="entry name" value="Arfaptin homology (AH) domain/BAR domain"/>
    <property type="match status" value="1"/>
</dbReference>
<dbReference type="InterPro" id="IPR027267">
    <property type="entry name" value="AH/BAR_dom_sf"/>
</dbReference>
<keyword evidence="3" id="KW-0813">Transport</keyword>
<dbReference type="InterPro" id="IPR011992">
    <property type="entry name" value="EF-hand-dom_pair"/>
</dbReference>
<dbReference type="PANTHER" id="PTHR46571:SF1">
    <property type="entry name" value="SORTING NEXIN-8"/>
    <property type="match status" value="1"/>
</dbReference>
<dbReference type="CDD" id="cd07597">
    <property type="entry name" value="BAR_SNX8"/>
    <property type="match status" value="1"/>
</dbReference>
<dbReference type="GO" id="GO:0006886">
    <property type="term" value="P:intracellular protein transport"/>
    <property type="evidence" value="ECO:0007669"/>
    <property type="project" value="TreeGrafter"/>
</dbReference>
<evidence type="ECO:0000313" key="9">
    <source>
        <dbReference type="Proteomes" id="UP000678393"/>
    </source>
</evidence>
<feature type="compositionally biased region" description="Low complexity" evidence="6">
    <location>
        <begin position="500"/>
        <end position="526"/>
    </location>
</feature>
<dbReference type="InterPro" id="IPR045734">
    <property type="entry name" value="Snx8_BAR_dom"/>
</dbReference>
<dbReference type="InterPro" id="IPR028662">
    <property type="entry name" value="SNX8/Mvp1"/>
</dbReference>
<evidence type="ECO:0000256" key="6">
    <source>
        <dbReference type="SAM" id="MobiDB-lite"/>
    </source>
</evidence>
<organism evidence="8 9">
    <name type="scientific">Candidula unifasciata</name>
    <dbReference type="NCBI Taxonomy" id="100452"/>
    <lineage>
        <taxon>Eukaryota</taxon>
        <taxon>Metazoa</taxon>
        <taxon>Spiralia</taxon>
        <taxon>Lophotrochozoa</taxon>
        <taxon>Mollusca</taxon>
        <taxon>Gastropoda</taxon>
        <taxon>Heterobranchia</taxon>
        <taxon>Euthyneura</taxon>
        <taxon>Panpulmonata</taxon>
        <taxon>Eupulmonata</taxon>
        <taxon>Stylommatophora</taxon>
        <taxon>Helicina</taxon>
        <taxon>Helicoidea</taxon>
        <taxon>Geomitridae</taxon>
        <taxon>Candidula</taxon>
    </lineage>
</organism>
<protein>
    <recommendedName>
        <fullName evidence="7">PX domain-containing protein</fullName>
    </recommendedName>
</protein>
<dbReference type="Gene3D" id="1.10.238.10">
    <property type="entry name" value="EF-hand"/>
    <property type="match status" value="1"/>
</dbReference>
<dbReference type="AlphaFoldDB" id="A0A8S3Z639"/>
<evidence type="ECO:0000256" key="4">
    <source>
        <dbReference type="ARBA" id="ARBA00022927"/>
    </source>
</evidence>
<evidence type="ECO:0000313" key="8">
    <source>
        <dbReference type="EMBL" id="CAG5124913.1"/>
    </source>
</evidence>
<proteinExistence type="inferred from homology"/>
<dbReference type="Proteomes" id="UP000678393">
    <property type="component" value="Unassembled WGS sequence"/>
</dbReference>
<keyword evidence="9" id="KW-1185">Reference proteome</keyword>
<dbReference type="InterPro" id="IPR001683">
    <property type="entry name" value="PX_dom"/>
</dbReference>
<reference evidence="8" key="1">
    <citation type="submission" date="2021-04" db="EMBL/GenBank/DDBJ databases">
        <authorList>
            <consortium name="Molecular Ecology Group"/>
        </authorList>
    </citation>
    <scope>NUCLEOTIDE SEQUENCE</scope>
</reference>
<dbReference type="GO" id="GO:0034498">
    <property type="term" value="P:early endosome to Golgi transport"/>
    <property type="evidence" value="ECO:0007669"/>
    <property type="project" value="TreeGrafter"/>
</dbReference>
<evidence type="ECO:0000259" key="7">
    <source>
        <dbReference type="PROSITE" id="PS50195"/>
    </source>
</evidence>
<dbReference type="PANTHER" id="PTHR46571">
    <property type="entry name" value="SORTING NEXIN-8"/>
    <property type="match status" value="1"/>
</dbReference>
<dbReference type="Pfam" id="PF19566">
    <property type="entry name" value="Snx8_BAR_dom"/>
    <property type="match status" value="1"/>
</dbReference>
<sequence length="533" mass="60938">MAADLSFGSIPPFYREVYDIVCPNQEQVDRELFVQLLVQSSLPKQTVMQIWDLVDTNQGFMTRNGLYKALALTALAQQGKVLSDKLLETYSGQELPKPSLGDLSDLKASSVRLRRQRTPNVLCLDYKELCEIDTVKVELVPEKKGIILKHVEYEITSQRNKATVLRRYNDFVALHELLSARFPYRVIPRLPPKKVGASREFIEQRKKSLRRYLNIIARHPQMFDDKLLKFFLTFTGNDVQQKIREQFRNIPDEFMTSDMSSRAKDLVPMDTQMQLANSKEHIKVVFECVSKLKDVAERMVCRSATFATDMLQMGRQFGILGNDITPLSSWTTGTSKTWGRLQKGFKHLSVEFASLADKSMQAAVDEEEGVVEKLSFFQDLITAYKDLCDRHEKGVLHDHQKAMQKMGQYKKKRMSATVQNSETSAVEQLEQKILEQEDLLANMENRNYFSLHCLQMETQLVHTHLDIFYEFVACLSTVESKTNADMSDIWKSMEPTIASLSPTEPLSSPSARLSPLGSPSNNNNNNKYLTNST</sequence>
<dbReference type="InterPro" id="IPR036871">
    <property type="entry name" value="PX_dom_sf"/>
</dbReference>
<feature type="domain" description="PX" evidence="7">
    <location>
        <begin position="131"/>
        <end position="238"/>
    </location>
</feature>
<dbReference type="Gene3D" id="3.30.1520.10">
    <property type="entry name" value="Phox-like domain"/>
    <property type="match status" value="1"/>
</dbReference>
<evidence type="ECO:0000256" key="3">
    <source>
        <dbReference type="ARBA" id="ARBA00022448"/>
    </source>
</evidence>
<dbReference type="GO" id="GO:0005829">
    <property type="term" value="C:cytosol"/>
    <property type="evidence" value="ECO:0007669"/>
    <property type="project" value="GOC"/>
</dbReference>
<dbReference type="PROSITE" id="PS50195">
    <property type="entry name" value="PX"/>
    <property type="match status" value="1"/>
</dbReference>
<keyword evidence="4" id="KW-0653">Protein transport</keyword>